<keyword evidence="1" id="KW-1133">Transmembrane helix</keyword>
<keyword evidence="4" id="KW-1185">Reference proteome</keyword>
<evidence type="ECO:0000313" key="3">
    <source>
        <dbReference type="EMBL" id="EHQ07202.1"/>
    </source>
</evidence>
<dbReference type="AlphaFoldDB" id="H2CK99"/>
<organism evidence="3 4">
    <name type="scientific">Leptonema illini DSM 21528</name>
    <dbReference type="NCBI Taxonomy" id="929563"/>
    <lineage>
        <taxon>Bacteria</taxon>
        <taxon>Pseudomonadati</taxon>
        <taxon>Spirochaetota</taxon>
        <taxon>Spirochaetia</taxon>
        <taxon>Leptospirales</taxon>
        <taxon>Leptospiraceae</taxon>
        <taxon>Leptonema</taxon>
    </lineage>
</organism>
<dbReference type="RefSeq" id="WP_002772943.1">
    <property type="nucleotide sequence ID" value="NZ_JH597773.1"/>
</dbReference>
<keyword evidence="2" id="KW-0732">Signal</keyword>
<evidence type="ECO:0008006" key="5">
    <source>
        <dbReference type="Google" id="ProtNLM"/>
    </source>
</evidence>
<dbReference type="EMBL" id="JH597773">
    <property type="protein sequence ID" value="EHQ07202.1"/>
    <property type="molecule type" value="Genomic_DNA"/>
</dbReference>
<name>H2CK99_9LEPT</name>
<proteinExistence type="predicted"/>
<keyword evidence="1" id="KW-0472">Membrane</keyword>
<feature type="signal peptide" evidence="2">
    <location>
        <begin position="1"/>
        <end position="17"/>
    </location>
</feature>
<evidence type="ECO:0000313" key="4">
    <source>
        <dbReference type="Proteomes" id="UP000005737"/>
    </source>
</evidence>
<protein>
    <recommendedName>
        <fullName evidence="5">Fibronectin type III domain-containing protein</fullName>
    </recommendedName>
</protein>
<dbReference type="HOGENOM" id="CLU_116239_1_0_12"/>
<dbReference type="STRING" id="183.GCA_002009735_02800"/>
<feature type="transmembrane region" description="Helical" evidence="1">
    <location>
        <begin position="111"/>
        <end position="130"/>
    </location>
</feature>
<reference evidence="3 4" key="1">
    <citation type="submission" date="2011-10" db="EMBL/GenBank/DDBJ databases">
        <title>The Improved High-Quality Draft genome of Leptonema illini DSM 21528.</title>
        <authorList>
            <consortium name="US DOE Joint Genome Institute (JGI-PGF)"/>
            <person name="Lucas S."/>
            <person name="Copeland A."/>
            <person name="Lapidus A."/>
            <person name="Glavina del Rio T."/>
            <person name="Dalin E."/>
            <person name="Tice H."/>
            <person name="Bruce D."/>
            <person name="Goodwin L."/>
            <person name="Pitluck S."/>
            <person name="Peters L."/>
            <person name="Mikhailova N."/>
            <person name="Held B."/>
            <person name="Kyrpides N."/>
            <person name="Mavromatis K."/>
            <person name="Ivanova N."/>
            <person name="Markowitz V."/>
            <person name="Cheng J.-F."/>
            <person name="Hugenholtz P."/>
            <person name="Woyke T."/>
            <person name="Wu D."/>
            <person name="Gronow S."/>
            <person name="Wellnitz S."/>
            <person name="Brambilla E.-M."/>
            <person name="Klenk H.-P."/>
            <person name="Eisen J.A."/>
        </authorList>
    </citation>
    <scope>NUCLEOTIDE SEQUENCE [LARGE SCALE GENOMIC DNA]</scope>
    <source>
        <strain evidence="3 4">DSM 21528</strain>
    </source>
</reference>
<accession>H2CK99</accession>
<keyword evidence="1" id="KW-0812">Transmembrane</keyword>
<dbReference type="Proteomes" id="UP000005737">
    <property type="component" value="Unassembled WGS sequence"/>
</dbReference>
<gene>
    <name evidence="3" type="ORF">Lepil_2528</name>
</gene>
<sequence length="143" mass="15599">MIRLFILFMVLSASLHAAPELQSPDVVSTTGSFRLSWGPAIAMLPTQDSDYLLEECSTDGCRSVYRGHDRSTVISGRPDGIYRFRISEAGSPGSYGQTSVEVRHHDLGRSLIVLSGGFVLFMLSAGALFFGELRLRSRRGGEA</sequence>
<feature type="chain" id="PRO_5003560859" description="Fibronectin type III domain-containing protein" evidence="2">
    <location>
        <begin position="18"/>
        <end position="143"/>
    </location>
</feature>
<evidence type="ECO:0000256" key="2">
    <source>
        <dbReference type="SAM" id="SignalP"/>
    </source>
</evidence>
<evidence type="ECO:0000256" key="1">
    <source>
        <dbReference type="SAM" id="Phobius"/>
    </source>
</evidence>